<dbReference type="EMBL" id="JAKJXO020000006">
    <property type="protein sequence ID" value="KAL1603766.1"/>
    <property type="molecule type" value="Genomic_DNA"/>
</dbReference>
<reference evidence="6 7" key="1">
    <citation type="submission" date="2024-02" db="EMBL/GenBank/DDBJ databases">
        <title>De novo assembly and annotation of 12 fungi associated with fruit tree decline syndrome in Ontario, Canada.</title>
        <authorList>
            <person name="Sulman M."/>
            <person name="Ellouze W."/>
            <person name="Ilyukhin E."/>
        </authorList>
    </citation>
    <scope>NUCLEOTIDE SEQUENCE [LARGE SCALE GENOMIC DNA]</scope>
    <source>
        <strain evidence="6 7">M42-189</strain>
    </source>
</reference>
<feature type="domain" description="Response regulatory" evidence="5">
    <location>
        <begin position="1"/>
        <end position="39"/>
    </location>
</feature>
<feature type="compositionally biased region" description="Polar residues" evidence="4">
    <location>
        <begin position="222"/>
        <end position="233"/>
    </location>
</feature>
<gene>
    <name evidence="6" type="ORF">SLS60_005356</name>
</gene>
<keyword evidence="2" id="KW-0902">Two-component regulatory system</keyword>
<keyword evidence="7" id="KW-1185">Reference proteome</keyword>
<feature type="compositionally biased region" description="Basic and acidic residues" evidence="4">
    <location>
        <begin position="182"/>
        <end position="206"/>
    </location>
</feature>
<feature type="compositionally biased region" description="Basic and acidic residues" evidence="4">
    <location>
        <begin position="115"/>
        <end position="139"/>
    </location>
</feature>
<feature type="compositionally biased region" description="Polar residues" evidence="4">
    <location>
        <begin position="151"/>
        <end position="170"/>
    </location>
</feature>
<dbReference type="Gene3D" id="3.40.50.2300">
    <property type="match status" value="1"/>
</dbReference>
<comment type="caution">
    <text evidence="6">The sequence shown here is derived from an EMBL/GenBank/DDBJ whole genome shotgun (WGS) entry which is preliminary data.</text>
</comment>
<dbReference type="PANTHER" id="PTHR45339:SF1">
    <property type="entry name" value="HYBRID SIGNAL TRANSDUCTION HISTIDINE KINASE J"/>
    <property type="match status" value="1"/>
</dbReference>
<dbReference type="SUPFAM" id="SSF52172">
    <property type="entry name" value="CheY-like"/>
    <property type="match status" value="1"/>
</dbReference>
<evidence type="ECO:0000256" key="2">
    <source>
        <dbReference type="ARBA" id="ARBA00023012"/>
    </source>
</evidence>
<dbReference type="Proteomes" id="UP001521785">
    <property type="component" value="Unassembled WGS sequence"/>
</dbReference>
<evidence type="ECO:0000256" key="3">
    <source>
        <dbReference type="PROSITE-ProRule" id="PRU00169"/>
    </source>
</evidence>
<dbReference type="InterPro" id="IPR001789">
    <property type="entry name" value="Sig_transdc_resp-reg_receiver"/>
</dbReference>
<evidence type="ECO:0000259" key="5">
    <source>
        <dbReference type="PROSITE" id="PS50110"/>
    </source>
</evidence>
<name>A0ABR3RH71_9PLEO</name>
<proteinExistence type="predicted"/>
<protein>
    <recommendedName>
        <fullName evidence="5">Response regulatory domain-containing protein</fullName>
    </recommendedName>
</protein>
<sequence>MTASAIQGDKEKCQKAGMDDYLAKPVKGKLLEKMLVKWAIEGRREVAKLSLSQNVEDRRASALTPLKSHPKIPTDQSQISHLPAASETTARDPSLTAELDRLNYESNAALAKSSETSDDRAMRRIHAEEKASSLRDDKLLSLTGEKGHGQGSYQGQERSQLPLTQENMQRLEQEAEPAVFRQSRELDRHSSGDMELEPPSRSDSTRRVSGSLRPSLKAAQKASEQTITANATR</sequence>
<dbReference type="PROSITE" id="PS50110">
    <property type="entry name" value="RESPONSE_REGULATORY"/>
    <property type="match status" value="1"/>
</dbReference>
<accession>A0ABR3RH71</accession>
<comment type="caution">
    <text evidence="3">Lacks conserved residue(s) required for the propagation of feature annotation.</text>
</comment>
<evidence type="ECO:0000313" key="7">
    <source>
        <dbReference type="Proteomes" id="UP001521785"/>
    </source>
</evidence>
<keyword evidence="1" id="KW-0597">Phosphoprotein</keyword>
<feature type="region of interest" description="Disordered" evidence="4">
    <location>
        <begin position="108"/>
        <end position="233"/>
    </location>
</feature>
<evidence type="ECO:0000313" key="6">
    <source>
        <dbReference type="EMBL" id="KAL1603766.1"/>
    </source>
</evidence>
<feature type="region of interest" description="Disordered" evidence="4">
    <location>
        <begin position="60"/>
        <end position="95"/>
    </location>
</feature>
<organism evidence="6 7">
    <name type="scientific">Paraconiothyrium brasiliense</name>
    <dbReference type="NCBI Taxonomy" id="300254"/>
    <lineage>
        <taxon>Eukaryota</taxon>
        <taxon>Fungi</taxon>
        <taxon>Dikarya</taxon>
        <taxon>Ascomycota</taxon>
        <taxon>Pezizomycotina</taxon>
        <taxon>Dothideomycetes</taxon>
        <taxon>Pleosporomycetidae</taxon>
        <taxon>Pleosporales</taxon>
        <taxon>Massarineae</taxon>
        <taxon>Didymosphaeriaceae</taxon>
        <taxon>Paraconiothyrium</taxon>
    </lineage>
</organism>
<dbReference type="PANTHER" id="PTHR45339">
    <property type="entry name" value="HYBRID SIGNAL TRANSDUCTION HISTIDINE KINASE J"/>
    <property type="match status" value="1"/>
</dbReference>
<dbReference type="InterPro" id="IPR011006">
    <property type="entry name" value="CheY-like_superfamily"/>
</dbReference>
<evidence type="ECO:0000256" key="1">
    <source>
        <dbReference type="ARBA" id="ARBA00022553"/>
    </source>
</evidence>
<evidence type="ECO:0000256" key="4">
    <source>
        <dbReference type="SAM" id="MobiDB-lite"/>
    </source>
</evidence>